<dbReference type="Gene3D" id="3.80.10.10">
    <property type="entry name" value="Ribonuclease Inhibitor"/>
    <property type="match status" value="2"/>
</dbReference>
<dbReference type="Pfam" id="PF00560">
    <property type="entry name" value="LRR_1"/>
    <property type="match status" value="1"/>
</dbReference>
<reference evidence="16 17" key="1">
    <citation type="submission" date="2024-05" db="EMBL/GenBank/DDBJ databases">
        <title>Haplotype-resolved chromosome-level genome assembly of Huyou (Citrus changshanensis).</title>
        <authorList>
            <person name="Miao C."/>
            <person name="Chen W."/>
            <person name="Wu Y."/>
            <person name="Wang L."/>
            <person name="Zhao S."/>
            <person name="Grierson D."/>
            <person name="Xu C."/>
            <person name="Chen K."/>
        </authorList>
    </citation>
    <scope>NUCLEOTIDE SEQUENCE [LARGE SCALE GENOMIC DNA]</scope>
    <source>
        <strain evidence="16">01-14</strain>
        <tissue evidence="16">Leaf</tissue>
    </source>
</reference>
<feature type="transmembrane region" description="Helical" evidence="13">
    <location>
        <begin position="309"/>
        <end position="333"/>
    </location>
</feature>
<dbReference type="SUPFAM" id="SSF52058">
    <property type="entry name" value="L domain-like"/>
    <property type="match status" value="1"/>
</dbReference>
<dbReference type="AlphaFoldDB" id="A0AAP0MZR8"/>
<comment type="caution">
    <text evidence="16">The sequence shown here is derived from an EMBL/GenBank/DDBJ whole genome shotgun (WGS) entry which is preliminary data.</text>
</comment>
<dbReference type="Pfam" id="PF13855">
    <property type="entry name" value="LRR_8"/>
    <property type="match status" value="2"/>
</dbReference>
<dbReference type="InterPro" id="IPR000719">
    <property type="entry name" value="Prot_kinase_dom"/>
</dbReference>
<keyword evidence="17" id="KW-1185">Reference proteome</keyword>
<dbReference type="GO" id="GO:0005524">
    <property type="term" value="F:ATP binding"/>
    <property type="evidence" value="ECO:0007669"/>
    <property type="project" value="UniProtKB-KW"/>
</dbReference>
<comment type="subcellular location">
    <subcellularLocation>
        <location evidence="1">Membrane</location>
        <topology evidence="1">Single-pass membrane protein</topology>
    </subcellularLocation>
</comment>
<keyword evidence="5 14" id="KW-0732">Signal</keyword>
<keyword evidence="3" id="KW-0433">Leucine-rich repeat</keyword>
<evidence type="ECO:0000256" key="5">
    <source>
        <dbReference type="ARBA" id="ARBA00022729"/>
    </source>
</evidence>
<name>A0AAP0MZR8_9ROSI</name>
<evidence type="ECO:0000256" key="2">
    <source>
        <dbReference type="ARBA" id="ARBA00022553"/>
    </source>
</evidence>
<evidence type="ECO:0000256" key="11">
    <source>
        <dbReference type="ARBA" id="ARBA00023170"/>
    </source>
</evidence>
<dbReference type="GO" id="GO:0004672">
    <property type="term" value="F:protein kinase activity"/>
    <property type="evidence" value="ECO:0007669"/>
    <property type="project" value="InterPro"/>
</dbReference>
<evidence type="ECO:0000256" key="1">
    <source>
        <dbReference type="ARBA" id="ARBA00004167"/>
    </source>
</evidence>
<evidence type="ECO:0000313" key="16">
    <source>
        <dbReference type="EMBL" id="KAK9223939.1"/>
    </source>
</evidence>
<evidence type="ECO:0000256" key="13">
    <source>
        <dbReference type="SAM" id="Phobius"/>
    </source>
</evidence>
<keyword evidence="8" id="KW-0067">ATP-binding</keyword>
<dbReference type="Pfam" id="PF07714">
    <property type="entry name" value="PK_Tyr_Ser-Thr"/>
    <property type="match status" value="1"/>
</dbReference>
<dbReference type="InterPro" id="IPR046959">
    <property type="entry name" value="PRK1-6/SRF4-like"/>
</dbReference>
<dbReference type="InterPro" id="IPR032675">
    <property type="entry name" value="LRR_dom_sf"/>
</dbReference>
<dbReference type="InterPro" id="IPR001611">
    <property type="entry name" value="Leu-rich_rpt"/>
</dbReference>
<dbReference type="GO" id="GO:0016020">
    <property type="term" value="C:membrane"/>
    <property type="evidence" value="ECO:0007669"/>
    <property type="project" value="UniProtKB-SubCell"/>
</dbReference>
<dbReference type="PANTHER" id="PTHR48007:SF84">
    <property type="entry name" value="(WILD MALAYSIAN BANANA) HYPOTHETICAL PROTEIN"/>
    <property type="match status" value="1"/>
</dbReference>
<dbReference type="PROSITE" id="PS50011">
    <property type="entry name" value="PROTEIN_KINASE_DOM"/>
    <property type="match status" value="1"/>
</dbReference>
<dbReference type="SMART" id="SM00369">
    <property type="entry name" value="LRR_TYP"/>
    <property type="match status" value="3"/>
</dbReference>
<dbReference type="PANTHER" id="PTHR48007">
    <property type="entry name" value="LEUCINE-RICH REPEAT RECEPTOR-LIKE PROTEIN KINASE PXC1"/>
    <property type="match status" value="1"/>
</dbReference>
<evidence type="ECO:0000256" key="12">
    <source>
        <dbReference type="ARBA" id="ARBA00023180"/>
    </source>
</evidence>
<dbReference type="Proteomes" id="UP001428341">
    <property type="component" value="Unassembled WGS sequence"/>
</dbReference>
<dbReference type="FunFam" id="3.80.10.10:FF:001678">
    <property type="entry name" value="Calmodulin-binding receptor kinase CaMRLK"/>
    <property type="match status" value="1"/>
</dbReference>
<feature type="signal peptide" evidence="14">
    <location>
        <begin position="1"/>
        <end position="20"/>
    </location>
</feature>
<dbReference type="FunFam" id="3.30.200.20:FF:000466">
    <property type="entry name" value="Putative LRR receptor-like serine/threonine-protein kinase"/>
    <property type="match status" value="1"/>
</dbReference>
<dbReference type="SUPFAM" id="SSF56112">
    <property type="entry name" value="Protein kinase-like (PK-like)"/>
    <property type="match status" value="1"/>
</dbReference>
<dbReference type="InterPro" id="IPR001245">
    <property type="entry name" value="Ser-Thr/Tyr_kinase_cat_dom"/>
</dbReference>
<keyword evidence="11" id="KW-0675">Receptor</keyword>
<dbReference type="InterPro" id="IPR003591">
    <property type="entry name" value="Leu-rich_rpt_typical-subtyp"/>
</dbReference>
<keyword evidence="12" id="KW-0325">Glycoprotein</keyword>
<keyword evidence="10 13" id="KW-0472">Membrane</keyword>
<evidence type="ECO:0000259" key="15">
    <source>
        <dbReference type="PROSITE" id="PS50011"/>
    </source>
</evidence>
<protein>
    <recommendedName>
        <fullName evidence="15">Protein kinase domain-containing protein</fullName>
    </recommendedName>
</protein>
<dbReference type="Gene3D" id="1.10.510.10">
    <property type="entry name" value="Transferase(Phosphotransferase) domain 1"/>
    <property type="match status" value="1"/>
</dbReference>
<organism evidence="16 17">
    <name type="scientific">Citrus x changshan-huyou</name>
    <dbReference type="NCBI Taxonomy" id="2935761"/>
    <lineage>
        <taxon>Eukaryota</taxon>
        <taxon>Viridiplantae</taxon>
        <taxon>Streptophyta</taxon>
        <taxon>Embryophyta</taxon>
        <taxon>Tracheophyta</taxon>
        <taxon>Spermatophyta</taxon>
        <taxon>Magnoliopsida</taxon>
        <taxon>eudicotyledons</taxon>
        <taxon>Gunneridae</taxon>
        <taxon>Pentapetalae</taxon>
        <taxon>rosids</taxon>
        <taxon>malvids</taxon>
        <taxon>Sapindales</taxon>
        <taxon>Rutaceae</taxon>
        <taxon>Aurantioideae</taxon>
        <taxon>Citrus</taxon>
    </lineage>
</organism>
<evidence type="ECO:0000256" key="4">
    <source>
        <dbReference type="ARBA" id="ARBA00022692"/>
    </source>
</evidence>
<evidence type="ECO:0000256" key="7">
    <source>
        <dbReference type="ARBA" id="ARBA00022741"/>
    </source>
</evidence>
<evidence type="ECO:0000256" key="8">
    <source>
        <dbReference type="ARBA" id="ARBA00022840"/>
    </source>
</evidence>
<gene>
    <name evidence="16" type="ORF">WN944_012388</name>
</gene>
<evidence type="ECO:0000313" key="17">
    <source>
        <dbReference type="Proteomes" id="UP001428341"/>
    </source>
</evidence>
<dbReference type="Gene3D" id="3.30.200.20">
    <property type="entry name" value="Phosphorylase Kinase, domain 1"/>
    <property type="match status" value="1"/>
</dbReference>
<sequence>MMKIFCRLPLLFSLSLVVLAQSTCNSKDQELVSKAFSSVSTFNISWLKPTNLNCSNPSTPIRELNLSSRNLSGIISWKFLRNMSELHSIDLSNNSLKGSVPGWFWSTQSLTQVNLSKNRFGGTIGFEPTSRNGPFPSVQVLNLSSNRFTNLVKLSQFSKLMVLDVSNNDLRILPSGFANLSKLRHLDISSCKISGNIKPVSFLHSLKYLDVSNNSMNGTFPSDFPPLSGVKFLNISLNKFTGFVGHDKYQKFGKSAFIQGGSFVFDTTKTPRPSNNHIMPHVDSSRTPPYKIVHKHNPAVQKHRSKAKALVIGLSCASAFVFVFGIAIIFCMCRRRKILARRNKWAISKPVNQQLPFKVEKSGPFSFETESGTSWMADIKEPTSAAVIMCSKPLVNYLTFKDLIAATSHFGKESLLAEGRCGPVYRAVLPVELHVAIKVLDNAKDIDHDDAVAMFDELSRLKHPNLLPLAGYCIAGKEKLVLLEFMANGDLHRWLHELPTGEPNVEDWSTDTWDHHPGAGSHISSPEKTNWVTRHRIAIGVARGLAYLHHVGSTHGHLVTSNILLAESLEPKIAGFGLRNIGVTNVGERSENETCSPESDVYCFGVILMELLTGKRGTDDCVKWVRKLVKEGAGGDALDFRLKLGSGDSVAEMVESLRVGYLCTADSPGKRPTMQQVLGLLKDIRPSADLS</sequence>
<proteinExistence type="predicted"/>
<evidence type="ECO:0000256" key="14">
    <source>
        <dbReference type="SAM" id="SignalP"/>
    </source>
</evidence>
<evidence type="ECO:0000256" key="6">
    <source>
        <dbReference type="ARBA" id="ARBA00022737"/>
    </source>
</evidence>
<feature type="chain" id="PRO_5042956574" description="Protein kinase domain-containing protein" evidence="14">
    <location>
        <begin position="21"/>
        <end position="691"/>
    </location>
</feature>
<dbReference type="InterPro" id="IPR011009">
    <property type="entry name" value="Kinase-like_dom_sf"/>
</dbReference>
<evidence type="ECO:0000256" key="9">
    <source>
        <dbReference type="ARBA" id="ARBA00022989"/>
    </source>
</evidence>
<evidence type="ECO:0000256" key="10">
    <source>
        <dbReference type="ARBA" id="ARBA00023136"/>
    </source>
</evidence>
<keyword evidence="2" id="KW-0597">Phosphoprotein</keyword>
<keyword evidence="7" id="KW-0547">Nucleotide-binding</keyword>
<accession>A0AAP0MZR8</accession>
<evidence type="ECO:0000256" key="3">
    <source>
        <dbReference type="ARBA" id="ARBA00022614"/>
    </source>
</evidence>
<keyword evidence="4 13" id="KW-0812">Transmembrane</keyword>
<feature type="domain" description="Protein kinase" evidence="15">
    <location>
        <begin position="410"/>
        <end position="688"/>
    </location>
</feature>
<dbReference type="EMBL" id="JBCGBO010000002">
    <property type="protein sequence ID" value="KAK9223939.1"/>
    <property type="molecule type" value="Genomic_DNA"/>
</dbReference>
<keyword evidence="6" id="KW-0677">Repeat</keyword>
<keyword evidence="9 13" id="KW-1133">Transmembrane helix</keyword>